<keyword evidence="3" id="KW-0812">Transmembrane</keyword>
<keyword evidence="3" id="KW-1133">Transmembrane helix</keyword>
<reference evidence="4" key="1">
    <citation type="journal article" date="2014" name="Int. J. Syst. Evol. Microbiol.">
        <title>Complete genome sequence of Corynebacterium casei LMG S-19264T (=DSM 44701T), isolated from a smear-ripened cheese.</title>
        <authorList>
            <consortium name="US DOE Joint Genome Institute (JGI-PGF)"/>
            <person name="Walter F."/>
            <person name="Albersmeier A."/>
            <person name="Kalinowski J."/>
            <person name="Ruckert C."/>
        </authorList>
    </citation>
    <scope>NUCLEOTIDE SEQUENCE</scope>
    <source>
        <strain evidence="4">JCM 4784</strain>
    </source>
</reference>
<sequence>MSEVAPMSPMSPDFPTPSVTLAQGWDSDPTGALAVGGVCLLLIVVVWQIAATWRARMLAAREDQYRELARKYAQLLEDNVEIQRRTTDELTQARKAVTSMERMMREIE</sequence>
<organism evidence="4 5">
    <name type="scientific">Streptomyces longispororuber</name>
    <dbReference type="NCBI Taxonomy" id="68230"/>
    <lineage>
        <taxon>Bacteria</taxon>
        <taxon>Bacillati</taxon>
        <taxon>Actinomycetota</taxon>
        <taxon>Actinomycetes</taxon>
        <taxon>Kitasatosporales</taxon>
        <taxon>Streptomycetaceae</taxon>
        <taxon>Streptomyces</taxon>
    </lineage>
</organism>
<feature type="region of interest" description="Disordered" evidence="2">
    <location>
        <begin position="1"/>
        <end position="22"/>
    </location>
</feature>
<reference evidence="4" key="2">
    <citation type="submission" date="2020-09" db="EMBL/GenBank/DDBJ databases">
        <authorList>
            <person name="Sun Q."/>
            <person name="Ohkuma M."/>
        </authorList>
    </citation>
    <scope>NUCLEOTIDE SEQUENCE</scope>
    <source>
        <strain evidence="4">JCM 4784</strain>
    </source>
</reference>
<proteinExistence type="predicted"/>
<protein>
    <recommendedName>
        <fullName evidence="6">Secreted protein</fullName>
    </recommendedName>
</protein>
<keyword evidence="3" id="KW-0472">Membrane</keyword>
<comment type="caution">
    <text evidence="4">The sequence shown here is derived from an EMBL/GenBank/DDBJ whole genome shotgun (WGS) entry which is preliminary data.</text>
</comment>
<evidence type="ECO:0000313" key="5">
    <source>
        <dbReference type="Proteomes" id="UP000608024"/>
    </source>
</evidence>
<evidence type="ECO:0000256" key="1">
    <source>
        <dbReference type="SAM" id="Coils"/>
    </source>
</evidence>
<keyword evidence="5" id="KW-1185">Reference proteome</keyword>
<evidence type="ECO:0008006" key="6">
    <source>
        <dbReference type="Google" id="ProtNLM"/>
    </source>
</evidence>
<dbReference type="AlphaFoldDB" id="A0A918ZZG7"/>
<feature type="transmembrane region" description="Helical" evidence="3">
    <location>
        <begin position="31"/>
        <end position="51"/>
    </location>
</feature>
<dbReference type="Proteomes" id="UP000608024">
    <property type="component" value="Unassembled WGS sequence"/>
</dbReference>
<evidence type="ECO:0000256" key="3">
    <source>
        <dbReference type="SAM" id="Phobius"/>
    </source>
</evidence>
<gene>
    <name evidence="4" type="ORF">GCM10018785_52440</name>
</gene>
<evidence type="ECO:0000256" key="2">
    <source>
        <dbReference type="SAM" id="MobiDB-lite"/>
    </source>
</evidence>
<name>A0A918ZZG7_9ACTN</name>
<accession>A0A918ZZG7</accession>
<evidence type="ECO:0000313" key="4">
    <source>
        <dbReference type="EMBL" id="GHE77694.1"/>
    </source>
</evidence>
<dbReference type="EMBL" id="BNBT01000099">
    <property type="protein sequence ID" value="GHE77694.1"/>
    <property type="molecule type" value="Genomic_DNA"/>
</dbReference>
<keyword evidence="1" id="KW-0175">Coiled coil</keyword>
<feature type="coiled-coil region" evidence="1">
    <location>
        <begin position="58"/>
        <end position="85"/>
    </location>
</feature>